<dbReference type="Pfam" id="PF17035">
    <property type="entry name" value="BET"/>
    <property type="match status" value="1"/>
</dbReference>
<dbReference type="PRINTS" id="PR00503">
    <property type="entry name" value="BROMODOMAIN"/>
</dbReference>
<evidence type="ECO:0000313" key="8">
    <source>
        <dbReference type="EMBL" id="EPS63386.1"/>
    </source>
</evidence>
<feature type="compositionally biased region" description="Low complexity" evidence="5">
    <location>
        <begin position="218"/>
        <end position="231"/>
    </location>
</feature>
<evidence type="ECO:0000256" key="4">
    <source>
        <dbReference type="PROSITE-ProRule" id="PRU00035"/>
    </source>
</evidence>
<dbReference type="InterPro" id="IPR038336">
    <property type="entry name" value="NET_sf"/>
</dbReference>
<organism evidence="8 9">
    <name type="scientific">Genlisea aurea</name>
    <dbReference type="NCBI Taxonomy" id="192259"/>
    <lineage>
        <taxon>Eukaryota</taxon>
        <taxon>Viridiplantae</taxon>
        <taxon>Streptophyta</taxon>
        <taxon>Embryophyta</taxon>
        <taxon>Tracheophyta</taxon>
        <taxon>Spermatophyta</taxon>
        <taxon>Magnoliopsida</taxon>
        <taxon>eudicotyledons</taxon>
        <taxon>Gunneridae</taxon>
        <taxon>Pentapetalae</taxon>
        <taxon>asterids</taxon>
        <taxon>lamiids</taxon>
        <taxon>Lamiales</taxon>
        <taxon>Lentibulariaceae</taxon>
        <taxon>Genlisea</taxon>
    </lineage>
</organism>
<dbReference type="Pfam" id="PF00439">
    <property type="entry name" value="Bromodomain"/>
    <property type="match status" value="1"/>
</dbReference>
<feature type="domain" description="NET" evidence="7">
    <location>
        <begin position="291"/>
        <end position="372"/>
    </location>
</feature>
<feature type="non-terminal residue" evidence="8">
    <location>
        <position position="390"/>
    </location>
</feature>
<dbReference type="PANTHER" id="PTHR45926">
    <property type="entry name" value="OSJNBA0053K19.4 PROTEIN"/>
    <property type="match status" value="1"/>
</dbReference>
<proteinExistence type="predicted"/>
<dbReference type="AlphaFoldDB" id="S8CFW6"/>
<dbReference type="SUPFAM" id="SSF47370">
    <property type="entry name" value="Bromodomain"/>
    <property type="match status" value="1"/>
</dbReference>
<evidence type="ECO:0000259" key="6">
    <source>
        <dbReference type="PROSITE" id="PS50014"/>
    </source>
</evidence>
<evidence type="ECO:0000256" key="1">
    <source>
        <dbReference type="ARBA" id="ARBA00023015"/>
    </source>
</evidence>
<protein>
    <submittedName>
        <fullName evidence="8">Uncharacterized protein</fullName>
    </submittedName>
</protein>
<dbReference type="Gene3D" id="1.20.920.10">
    <property type="entry name" value="Bromodomain-like"/>
    <property type="match status" value="1"/>
</dbReference>
<evidence type="ECO:0000259" key="7">
    <source>
        <dbReference type="PROSITE" id="PS51525"/>
    </source>
</evidence>
<dbReference type="InterPro" id="IPR027353">
    <property type="entry name" value="NET_dom"/>
</dbReference>
<gene>
    <name evidence="8" type="ORF">M569_11400</name>
</gene>
<evidence type="ECO:0000256" key="5">
    <source>
        <dbReference type="SAM" id="MobiDB-lite"/>
    </source>
</evidence>
<keyword evidence="1" id="KW-0805">Transcription regulation</keyword>
<dbReference type="EMBL" id="AUSU01005523">
    <property type="protein sequence ID" value="EPS63386.1"/>
    <property type="molecule type" value="Genomic_DNA"/>
</dbReference>
<dbReference type="SMART" id="SM00297">
    <property type="entry name" value="BROMO"/>
    <property type="match status" value="1"/>
</dbReference>
<keyword evidence="2 4" id="KW-0103">Bromodomain</keyword>
<comment type="caution">
    <text evidence="8">The sequence shown here is derived from an EMBL/GenBank/DDBJ whole genome shotgun (WGS) entry which is preliminary data.</text>
</comment>
<dbReference type="PROSITE" id="PS51525">
    <property type="entry name" value="NET"/>
    <property type="match status" value="1"/>
</dbReference>
<dbReference type="OrthoDB" id="907809at2759"/>
<sequence>MSSTNRNGFNSGGYVTFNTSSFSKSERVKLRRRLIAELNQIQDLRSRIESGRLEIGGSTTISKPKSKTGNGAVVVVDANDIDILMKECSKILARLLKFKNSIPFRKPVDVVKLKLHDYHMIVKRPMDLGTVKQNLSSNLYPSPVEFAEDVRLTFNNAILYNPMQDLVHRLAVELLALFEDWFRPIQEKMNAFLDRRRDDFANELQFHAMDKLQGSSWNNSNNNNNHANPAAKPKKSKPKAADHRDHLPTPPSRPPQQLAEEVAPPSPARAPPPAVVEQKVGRGTSAKQPKPKAKDEHKRDMTMEEKQKLGNGLQSLPQEKMPQLIHIIKKRNAHLAQDGDEIELDIEAIDVETLWELDRFVTNWKKMVSKTKRQALMMNNNNSSDPQQDL</sequence>
<dbReference type="Gene3D" id="1.20.1270.220">
    <property type="match status" value="1"/>
</dbReference>
<accession>S8CFW6</accession>
<feature type="domain" description="Bromo" evidence="6">
    <location>
        <begin position="96"/>
        <end position="168"/>
    </location>
</feature>
<keyword evidence="9" id="KW-1185">Reference proteome</keyword>
<dbReference type="InterPro" id="IPR001487">
    <property type="entry name" value="Bromodomain"/>
</dbReference>
<evidence type="ECO:0000256" key="2">
    <source>
        <dbReference type="ARBA" id="ARBA00023117"/>
    </source>
</evidence>
<name>S8CFW6_9LAMI</name>
<feature type="compositionally biased region" description="Pro residues" evidence="5">
    <location>
        <begin position="264"/>
        <end position="274"/>
    </location>
</feature>
<keyword evidence="3" id="KW-0804">Transcription</keyword>
<dbReference type="InterPro" id="IPR036427">
    <property type="entry name" value="Bromodomain-like_sf"/>
</dbReference>
<evidence type="ECO:0000313" key="9">
    <source>
        <dbReference type="Proteomes" id="UP000015453"/>
    </source>
</evidence>
<evidence type="ECO:0000256" key="3">
    <source>
        <dbReference type="ARBA" id="ARBA00023163"/>
    </source>
</evidence>
<dbReference type="Proteomes" id="UP000015453">
    <property type="component" value="Unassembled WGS sequence"/>
</dbReference>
<dbReference type="PROSITE" id="PS50014">
    <property type="entry name" value="BROMODOMAIN_2"/>
    <property type="match status" value="1"/>
</dbReference>
<feature type="region of interest" description="Disordered" evidence="5">
    <location>
        <begin position="213"/>
        <end position="310"/>
    </location>
</feature>
<reference evidence="8 9" key="1">
    <citation type="journal article" date="2013" name="BMC Genomics">
        <title>The miniature genome of a carnivorous plant Genlisea aurea contains a low number of genes and short non-coding sequences.</title>
        <authorList>
            <person name="Leushkin E.V."/>
            <person name="Sutormin R.A."/>
            <person name="Nabieva E.R."/>
            <person name="Penin A.A."/>
            <person name="Kondrashov A.S."/>
            <person name="Logacheva M.D."/>
        </authorList>
    </citation>
    <scope>NUCLEOTIDE SEQUENCE [LARGE SCALE GENOMIC DNA]</scope>
</reference>
<feature type="compositionally biased region" description="Basic and acidic residues" evidence="5">
    <location>
        <begin position="292"/>
        <end position="308"/>
    </location>
</feature>